<name>A0A133KSJ6_HEYCO</name>
<dbReference type="InterPro" id="IPR013529">
    <property type="entry name" value="Glyco_hydro_42_N"/>
</dbReference>
<evidence type="ECO:0000313" key="13">
    <source>
        <dbReference type="EMBL" id="KWZ82544.1"/>
    </source>
</evidence>
<dbReference type="PIRSF" id="PIRSF001084">
    <property type="entry name" value="B-galactosidase"/>
    <property type="match status" value="1"/>
</dbReference>
<evidence type="ECO:0000259" key="11">
    <source>
        <dbReference type="Pfam" id="PF08532"/>
    </source>
</evidence>
<feature type="binding site" evidence="8">
    <location>
        <position position="311"/>
    </location>
    <ligand>
        <name>substrate</name>
    </ligand>
</feature>
<comment type="caution">
    <text evidence="13">The sequence shown here is derived from an EMBL/GenBank/DDBJ whole genome shotgun (WGS) entry which is preliminary data.</text>
</comment>
<dbReference type="PANTHER" id="PTHR36447:SF1">
    <property type="entry name" value="BETA-GALACTOSIDASE GANA"/>
    <property type="match status" value="1"/>
</dbReference>
<evidence type="ECO:0000256" key="3">
    <source>
        <dbReference type="ARBA" id="ARBA00012756"/>
    </source>
</evidence>
<evidence type="ECO:0000256" key="7">
    <source>
        <dbReference type="PIRSR" id="PIRSR001084-1"/>
    </source>
</evidence>
<feature type="binding site" evidence="9">
    <location>
        <position position="159"/>
    </location>
    <ligand>
        <name>Zn(2+)</name>
        <dbReference type="ChEBI" id="CHEBI:29105"/>
    </ligand>
</feature>
<dbReference type="CDD" id="cd03143">
    <property type="entry name" value="A4_beta-galactosidase_middle_domain"/>
    <property type="match status" value="1"/>
</dbReference>
<accession>A0A133KSJ6</accession>
<evidence type="ECO:0000256" key="4">
    <source>
        <dbReference type="ARBA" id="ARBA00022801"/>
    </source>
</evidence>
<feature type="binding site" evidence="8">
    <location>
        <position position="148"/>
    </location>
    <ligand>
        <name>substrate</name>
    </ligand>
</feature>
<feature type="active site" description="Nucleophile" evidence="7">
    <location>
        <position position="303"/>
    </location>
</feature>
<feature type="binding site" evidence="9">
    <location>
        <position position="162"/>
    </location>
    <ligand>
        <name>Zn(2+)</name>
        <dbReference type="ChEBI" id="CHEBI:29105"/>
    </ligand>
</feature>
<dbReference type="EMBL" id="LRPN01000055">
    <property type="protein sequence ID" value="KWZ82544.1"/>
    <property type="molecule type" value="Genomic_DNA"/>
</dbReference>
<dbReference type="AlphaFoldDB" id="A0A133KSJ6"/>
<feature type="binding site" evidence="9">
    <location>
        <position position="157"/>
    </location>
    <ligand>
        <name>Zn(2+)</name>
        <dbReference type="ChEBI" id="CHEBI:29105"/>
    </ligand>
</feature>
<dbReference type="SUPFAM" id="SSF51445">
    <property type="entry name" value="(Trans)glycosidases"/>
    <property type="match status" value="1"/>
</dbReference>
<organism evidence="13 14">
    <name type="scientific">Heyndrickxia coagulans</name>
    <name type="common">Weizmannia coagulans</name>
    <dbReference type="NCBI Taxonomy" id="1398"/>
    <lineage>
        <taxon>Bacteria</taxon>
        <taxon>Bacillati</taxon>
        <taxon>Bacillota</taxon>
        <taxon>Bacilli</taxon>
        <taxon>Bacillales</taxon>
        <taxon>Bacillaceae</taxon>
        <taxon>Heyndrickxia</taxon>
    </lineage>
</organism>
<dbReference type="Pfam" id="PF08532">
    <property type="entry name" value="Glyco_hydro_42M"/>
    <property type="match status" value="1"/>
</dbReference>
<dbReference type="PATRIC" id="fig|1398.22.peg.1748"/>
<dbReference type="InterPro" id="IPR017853">
    <property type="entry name" value="GH"/>
</dbReference>
<evidence type="ECO:0000256" key="9">
    <source>
        <dbReference type="PIRSR" id="PIRSR001084-3"/>
    </source>
</evidence>
<feature type="binding site" evidence="8">
    <location>
        <position position="110"/>
    </location>
    <ligand>
        <name>substrate</name>
    </ligand>
</feature>
<evidence type="ECO:0000313" key="14">
    <source>
        <dbReference type="Proteomes" id="UP000070376"/>
    </source>
</evidence>
<dbReference type="InterPro" id="IPR013738">
    <property type="entry name" value="Beta_galactosidase_Trimer"/>
</dbReference>
<reference evidence="14" key="1">
    <citation type="submission" date="2016-01" db="EMBL/GenBank/DDBJ databases">
        <authorList>
            <person name="Mitreva M."/>
            <person name="Pepin K.H."/>
            <person name="Mihindukulasuriya K.A."/>
            <person name="Fulton R."/>
            <person name="Fronick C."/>
            <person name="O'Laughlin M."/>
            <person name="Miner T."/>
            <person name="Herter B."/>
            <person name="Rosa B.A."/>
            <person name="Cordes M."/>
            <person name="Tomlinson C."/>
            <person name="Wollam A."/>
            <person name="Palsikar V.B."/>
            <person name="Mardis E.R."/>
            <person name="Wilson R.K."/>
        </authorList>
    </citation>
    <scope>NUCLEOTIDE SEQUENCE [LARGE SCALE GENOMIC DNA]</scope>
    <source>
        <strain evidence="14">GED7749B</strain>
    </source>
</reference>
<dbReference type="PANTHER" id="PTHR36447">
    <property type="entry name" value="BETA-GALACTOSIDASE GANA"/>
    <property type="match status" value="1"/>
</dbReference>
<dbReference type="GO" id="GO:0046872">
    <property type="term" value="F:metal ion binding"/>
    <property type="evidence" value="ECO:0007669"/>
    <property type="project" value="UniProtKB-KW"/>
</dbReference>
<keyword evidence="5 6" id="KW-0326">Glycosidase</keyword>
<protein>
    <recommendedName>
        <fullName evidence="3 6">Beta-galactosidase</fullName>
        <shortName evidence="6">Beta-gal</shortName>
        <ecNumber evidence="3 6">3.2.1.23</ecNumber>
    </recommendedName>
</protein>
<dbReference type="GO" id="GO:0004565">
    <property type="term" value="F:beta-galactosidase activity"/>
    <property type="evidence" value="ECO:0007669"/>
    <property type="project" value="UniProtKB-EC"/>
</dbReference>
<dbReference type="Gene3D" id="2.60.40.1180">
    <property type="entry name" value="Golgi alpha-mannosidase II"/>
    <property type="match status" value="1"/>
</dbReference>
<dbReference type="InterPro" id="IPR003476">
    <property type="entry name" value="Glyco_hydro_42"/>
</dbReference>
<dbReference type="Gene3D" id="3.20.20.80">
    <property type="entry name" value="Glycosidases"/>
    <property type="match status" value="1"/>
</dbReference>
<dbReference type="InterPro" id="IPR013739">
    <property type="entry name" value="Beta_galactosidase_C"/>
</dbReference>
<evidence type="ECO:0000256" key="2">
    <source>
        <dbReference type="ARBA" id="ARBA00005940"/>
    </source>
</evidence>
<feature type="domain" description="Glycoside hydrolase family 42 N-terminal" evidence="10">
    <location>
        <begin position="13"/>
        <end position="382"/>
    </location>
</feature>
<dbReference type="InterPro" id="IPR013780">
    <property type="entry name" value="Glyco_hydro_b"/>
</dbReference>
<evidence type="ECO:0000259" key="12">
    <source>
        <dbReference type="Pfam" id="PF08533"/>
    </source>
</evidence>
<evidence type="ECO:0000256" key="1">
    <source>
        <dbReference type="ARBA" id="ARBA00001412"/>
    </source>
</evidence>
<evidence type="ECO:0000256" key="5">
    <source>
        <dbReference type="ARBA" id="ARBA00023295"/>
    </source>
</evidence>
<comment type="catalytic activity">
    <reaction evidence="1 6">
        <text>Hydrolysis of terminal non-reducing beta-D-galactose residues in beta-D-galactosides.</text>
        <dbReference type="EC" id="3.2.1.23"/>
    </reaction>
</comment>
<feature type="active site" description="Proton donor" evidence="7">
    <location>
        <position position="149"/>
    </location>
</feature>
<comment type="similarity">
    <text evidence="2 6">Belongs to the glycosyl hydrolase 42 family.</text>
</comment>
<keyword evidence="9" id="KW-0862">Zinc</keyword>
<gene>
    <name evidence="13" type="ORF">HMPREF3213_01741</name>
</gene>
<sequence length="665" mass="75979">MLKKQEKFYYGGDYNPEQWDESVWKEDMRLMKKAGVNYVSINIFSWARLQPDEETYDFSTLDKIMDMLAENGIGADLATATAAPPAWLSRKYPDSLPVDKDGARFLPGSRQHYCPNSKDYARLAAKLVRKIAERYKNHPALVMWHVNNEYGCHIAECYCDNCKKAFQTWLKEKYSTIENLNKSWSTDFWSQRYYEWEEICLPGKTPTFANPMQQLDYKAFMDDSLLALYKMERDILKAYTPDVPVMTNLMGLHKPVDGFHWAKEMDLVTWDAYPDPFEDIPYAQFMAHDLTRSLKKQPFLLMEQAAGAVNWRAQNAVKAPGVMRLWSYEAAAHGADGIMFFQWRASQGGAEKFHSGMVPHSGDEESRNFREVVQLGNELKNLEKVTGSAYAADVAIVFDWKNWWALELDSKPSSLVTYIKQLLPFYKVLHTRNIGVDFIHPDEAMDRYKVVFAPASYRVTKAFADKVKDYVEKGGYFVSNFFSGIADENDRVYLGGYPGAYRDILGIYVEEFAPMKKGAVHQIRTGYGDAAIRVWEEKIHLKGAEALAWFKDGYLAGSPAVTAHHCGKGKAYYIGTQPDEQYLSSLLKDILQEADVRPALDAPRGVEVVVRKNGNEKYLFLLNHTDQVQFVNAGGTYPELINGHTESETVRLSPRDVKILQVIEK</sequence>
<dbReference type="Proteomes" id="UP000070376">
    <property type="component" value="Unassembled WGS sequence"/>
</dbReference>
<dbReference type="GO" id="GO:0009341">
    <property type="term" value="C:beta-galactosidase complex"/>
    <property type="evidence" value="ECO:0007669"/>
    <property type="project" value="InterPro"/>
</dbReference>
<dbReference type="EC" id="3.2.1.23" evidence="3 6"/>
<dbReference type="Gene3D" id="3.40.50.880">
    <property type="match status" value="1"/>
</dbReference>
<dbReference type="Pfam" id="PF08533">
    <property type="entry name" value="Glyco_hydro_42C"/>
    <property type="match status" value="1"/>
</dbReference>
<keyword evidence="9" id="KW-0479">Metal-binding</keyword>
<feature type="domain" description="Beta-galactosidase trimerisation" evidence="11">
    <location>
        <begin position="392"/>
        <end position="596"/>
    </location>
</feature>
<keyword evidence="4 6" id="KW-0378">Hydrolase</keyword>
<dbReference type="InterPro" id="IPR029062">
    <property type="entry name" value="Class_I_gatase-like"/>
</dbReference>
<feature type="domain" description="Beta-galactosidase C-terminal" evidence="12">
    <location>
        <begin position="605"/>
        <end position="661"/>
    </location>
</feature>
<dbReference type="SUPFAM" id="SSF52317">
    <property type="entry name" value="Class I glutamine amidotransferase-like"/>
    <property type="match status" value="1"/>
</dbReference>
<evidence type="ECO:0000256" key="6">
    <source>
        <dbReference type="PIRNR" id="PIRNR001084"/>
    </source>
</evidence>
<feature type="binding site" evidence="9">
    <location>
        <position position="114"/>
    </location>
    <ligand>
        <name>Zn(2+)</name>
        <dbReference type="ChEBI" id="CHEBI:29105"/>
    </ligand>
</feature>
<dbReference type="RefSeq" id="WP_061086787.1">
    <property type="nucleotide sequence ID" value="NZ_KQ955833.1"/>
</dbReference>
<proteinExistence type="inferred from homology"/>
<evidence type="ECO:0000259" key="10">
    <source>
        <dbReference type="Pfam" id="PF02449"/>
    </source>
</evidence>
<dbReference type="Pfam" id="PF02449">
    <property type="entry name" value="Glyco_hydro_42"/>
    <property type="match status" value="1"/>
</dbReference>
<evidence type="ECO:0000256" key="8">
    <source>
        <dbReference type="PIRSR" id="PIRSR001084-2"/>
    </source>
</evidence>
<dbReference type="GO" id="GO:0006012">
    <property type="term" value="P:galactose metabolic process"/>
    <property type="evidence" value="ECO:0007669"/>
    <property type="project" value="InterPro"/>
</dbReference>